<reference evidence="2" key="1">
    <citation type="journal article" date="2011" name="Genome Res.">
        <title>Phylogeny-wide analysis of social amoeba genomes highlights ancient origins for complex intercellular communication.</title>
        <authorList>
            <person name="Heidel A.J."/>
            <person name="Lawal H.M."/>
            <person name="Felder M."/>
            <person name="Schilde C."/>
            <person name="Helps N.R."/>
            <person name="Tunggal B."/>
            <person name="Rivero F."/>
            <person name="John U."/>
            <person name="Schleicher M."/>
            <person name="Eichinger L."/>
            <person name="Platzer M."/>
            <person name="Noegel A.A."/>
            <person name="Schaap P."/>
            <person name="Gloeckner G."/>
        </authorList>
    </citation>
    <scope>NUCLEOTIDE SEQUENCE [LARGE SCALE GENOMIC DNA]</scope>
    <source>
        <strain evidence="2">SH3</strain>
    </source>
</reference>
<name>F4PUV1_CACFS</name>
<gene>
    <name evidence="1" type="ORF">DFA_01799</name>
</gene>
<proteinExistence type="predicted"/>
<evidence type="ECO:0000313" key="2">
    <source>
        <dbReference type="Proteomes" id="UP000007797"/>
    </source>
</evidence>
<dbReference type="Proteomes" id="UP000007797">
    <property type="component" value="Unassembled WGS sequence"/>
</dbReference>
<protein>
    <recommendedName>
        <fullName evidence="3">F-box domain-containing protein</fullName>
    </recommendedName>
</protein>
<organism evidence="1 2">
    <name type="scientific">Cavenderia fasciculata</name>
    <name type="common">Slime mold</name>
    <name type="synonym">Dictyostelium fasciculatum</name>
    <dbReference type="NCBI Taxonomy" id="261658"/>
    <lineage>
        <taxon>Eukaryota</taxon>
        <taxon>Amoebozoa</taxon>
        <taxon>Evosea</taxon>
        <taxon>Eumycetozoa</taxon>
        <taxon>Dictyostelia</taxon>
        <taxon>Acytosteliales</taxon>
        <taxon>Cavenderiaceae</taxon>
        <taxon>Cavenderia</taxon>
    </lineage>
</organism>
<dbReference type="GeneID" id="14874065"/>
<dbReference type="AlphaFoldDB" id="F4PUV1"/>
<dbReference type="SUPFAM" id="SSF81383">
    <property type="entry name" value="F-box domain"/>
    <property type="match status" value="1"/>
</dbReference>
<evidence type="ECO:0008006" key="3">
    <source>
        <dbReference type="Google" id="ProtNLM"/>
    </source>
</evidence>
<dbReference type="InterPro" id="IPR036047">
    <property type="entry name" value="F-box-like_dom_sf"/>
</dbReference>
<dbReference type="EMBL" id="GL883010">
    <property type="protein sequence ID" value="EGG21913.1"/>
    <property type="molecule type" value="Genomic_DNA"/>
</dbReference>
<dbReference type="KEGG" id="dfa:DFA_01799"/>
<sequence>MTTTELPALSLLIIKQIIVECVRGDRYMLSFPFLFVNKNWNRLFDNDSFWQQLCYVRWTSLSLLPQDYTPNSNLEDFKPVIEPSCGGSVDDDEDEDDDYLFGTNINYPKVKSINGWKDVFISRYYRTYHLRIQQHFYMSGQYLVCKIRDQQSITNQALLAKKMKALDQDHLDMYRDDLESLFVLESVEYHSIEQIGYHHSKCTDFRTEVIGSVMTLSGKRIKFQLRKGRDHGYSYEDYDTNILIIGSAKCTKEYLLKNVPGFWEKVKVQMKWNGSLEKIQEIICDIMQPETEIDAFGLPHEYFQRYNLPE</sequence>
<accession>F4PUV1</accession>
<evidence type="ECO:0000313" key="1">
    <source>
        <dbReference type="EMBL" id="EGG21913.1"/>
    </source>
</evidence>
<dbReference type="RefSeq" id="XP_004359764.1">
    <property type="nucleotide sequence ID" value="XM_004359707.1"/>
</dbReference>
<keyword evidence="2" id="KW-1185">Reference proteome</keyword>